<organism evidence="2 3">
    <name type="scientific">Nocardiopsis suaedae</name>
    <dbReference type="NCBI Taxonomy" id="3018444"/>
    <lineage>
        <taxon>Bacteria</taxon>
        <taxon>Bacillati</taxon>
        <taxon>Actinomycetota</taxon>
        <taxon>Actinomycetes</taxon>
        <taxon>Streptosporangiales</taxon>
        <taxon>Nocardiopsidaceae</taxon>
        <taxon>Nocardiopsis</taxon>
    </lineage>
</organism>
<feature type="transmembrane region" description="Helical" evidence="1">
    <location>
        <begin position="233"/>
        <end position="254"/>
    </location>
</feature>
<dbReference type="EMBL" id="JAQFWP010000008">
    <property type="protein sequence ID" value="MDA2804132.1"/>
    <property type="molecule type" value="Genomic_DNA"/>
</dbReference>
<feature type="transmembrane region" description="Helical" evidence="1">
    <location>
        <begin position="58"/>
        <end position="79"/>
    </location>
</feature>
<dbReference type="Pfam" id="PF12730">
    <property type="entry name" value="ABC2_membrane_4"/>
    <property type="match status" value="1"/>
</dbReference>
<name>A0ABT4TJ39_9ACTN</name>
<feature type="transmembrane region" description="Helical" evidence="1">
    <location>
        <begin position="100"/>
        <end position="127"/>
    </location>
</feature>
<keyword evidence="1" id="KW-0812">Transmembrane</keyword>
<dbReference type="RefSeq" id="WP_270676659.1">
    <property type="nucleotide sequence ID" value="NZ_JAQFWP010000008.1"/>
</dbReference>
<keyword evidence="1" id="KW-0472">Membrane</keyword>
<evidence type="ECO:0000313" key="2">
    <source>
        <dbReference type="EMBL" id="MDA2804132.1"/>
    </source>
</evidence>
<keyword evidence="3" id="KW-1185">Reference proteome</keyword>
<accession>A0ABT4TJ39</accession>
<gene>
    <name evidence="2" type="ORF">O4U47_06380</name>
</gene>
<feature type="transmembrane region" description="Helical" evidence="1">
    <location>
        <begin position="174"/>
        <end position="195"/>
    </location>
</feature>
<feature type="transmembrane region" description="Helical" evidence="1">
    <location>
        <begin position="17"/>
        <end position="38"/>
    </location>
</feature>
<reference evidence="2" key="1">
    <citation type="submission" date="2023-01" db="EMBL/GenBank/DDBJ databases">
        <title>Draft genome sequence of Nocardiopsis sp. LSu2-4 isolated from halophytes.</title>
        <authorList>
            <person name="Duangmal K."/>
            <person name="Chantavorakit T."/>
        </authorList>
    </citation>
    <scope>NUCLEOTIDE SEQUENCE</scope>
    <source>
        <strain evidence="2">LSu2-4</strain>
    </source>
</reference>
<evidence type="ECO:0000256" key="1">
    <source>
        <dbReference type="SAM" id="Phobius"/>
    </source>
</evidence>
<sequence length="259" mass="26914">MTDALAAEWLKLRTSRAAWYCLIAAAAMLPVAAMIAWTASQAWDALPPDERTGSISPLTQLASWGMTLALGVMGALSVSREYSSGMVRTTFAAMPSRGRVLAAKAAVCGAVAPVTALAVLVSVWGATRMVLGDREMEGVPGALSQEWEPIAAMAAEAAMFTLLGLGVAALTRSAVASVAVLGTLWYPVPMMAQFLPEPWNERVGSVLPGGLAAQIASPGPTGGSVYGDLLPPWGAALTMVVWALVPLLAAWPLLRVRDA</sequence>
<protein>
    <submittedName>
        <fullName evidence="2">ABC transporter permease</fullName>
    </submittedName>
</protein>
<keyword evidence="1" id="KW-1133">Transmembrane helix</keyword>
<proteinExistence type="predicted"/>
<evidence type="ECO:0000313" key="3">
    <source>
        <dbReference type="Proteomes" id="UP001165685"/>
    </source>
</evidence>
<dbReference type="Proteomes" id="UP001165685">
    <property type="component" value="Unassembled WGS sequence"/>
</dbReference>
<feature type="transmembrane region" description="Helical" evidence="1">
    <location>
        <begin position="147"/>
        <end position="167"/>
    </location>
</feature>
<comment type="caution">
    <text evidence="2">The sequence shown here is derived from an EMBL/GenBank/DDBJ whole genome shotgun (WGS) entry which is preliminary data.</text>
</comment>